<evidence type="ECO:0000256" key="1">
    <source>
        <dbReference type="SAM" id="Phobius"/>
    </source>
</evidence>
<accession>A0A9J6PCS1</accession>
<evidence type="ECO:0008006" key="4">
    <source>
        <dbReference type="Google" id="ProtNLM"/>
    </source>
</evidence>
<dbReference type="RefSeq" id="WP_250861881.1">
    <property type="nucleotide sequence ID" value="NZ_JAGSOJ010000007.1"/>
</dbReference>
<keyword evidence="1" id="KW-0812">Transmembrane</keyword>
<feature type="transmembrane region" description="Helical" evidence="1">
    <location>
        <begin position="54"/>
        <end position="74"/>
    </location>
</feature>
<keyword evidence="1" id="KW-1133">Transmembrane helix</keyword>
<organism evidence="2 3">
    <name type="scientific">Oceanirhabdus seepicola</name>
    <dbReference type="NCBI Taxonomy" id="2828781"/>
    <lineage>
        <taxon>Bacteria</taxon>
        <taxon>Bacillati</taxon>
        <taxon>Bacillota</taxon>
        <taxon>Clostridia</taxon>
        <taxon>Eubacteriales</taxon>
        <taxon>Clostridiaceae</taxon>
        <taxon>Oceanirhabdus</taxon>
    </lineage>
</organism>
<proteinExistence type="predicted"/>
<reference evidence="2" key="1">
    <citation type="journal article" date="2021" name="mSystems">
        <title>Bacteria and Archaea Synergistically Convert Glycine Betaine to Biogenic Methane in the Formosa Cold Seep of the South China Sea.</title>
        <authorList>
            <person name="Li L."/>
            <person name="Zhang W."/>
            <person name="Zhang S."/>
            <person name="Song L."/>
            <person name="Sun Q."/>
            <person name="Zhang H."/>
            <person name="Xiang H."/>
            <person name="Dong X."/>
        </authorList>
    </citation>
    <scope>NUCLEOTIDE SEQUENCE</scope>
    <source>
        <strain evidence="2">ZWT</strain>
    </source>
</reference>
<keyword evidence="3" id="KW-1185">Reference proteome</keyword>
<dbReference type="EMBL" id="JAGSOJ010000007">
    <property type="protein sequence ID" value="MCM1992709.1"/>
    <property type="molecule type" value="Genomic_DNA"/>
</dbReference>
<dbReference type="Proteomes" id="UP001056429">
    <property type="component" value="Unassembled WGS sequence"/>
</dbReference>
<evidence type="ECO:0000313" key="2">
    <source>
        <dbReference type="EMBL" id="MCM1992709.1"/>
    </source>
</evidence>
<keyword evidence="1" id="KW-0472">Membrane</keyword>
<evidence type="ECO:0000313" key="3">
    <source>
        <dbReference type="Proteomes" id="UP001056429"/>
    </source>
</evidence>
<reference evidence="2" key="2">
    <citation type="submission" date="2021-04" db="EMBL/GenBank/DDBJ databases">
        <authorList>
            <person name="Dong X."/>
        </authorList>
    </citation>
    <scope>NUCLEOTIDE SEQUENCE</scope>
    <source>
        <strain evidence="2">ZWT</strain>
    </source>
</reference>
<comment type="caution">
    <text evidence="2">The sequence shown here is derived from an EMBL/GenBank/DDBJ whole genome shotgun (WGS) entry which is preliminary data.</text>
</comment>
<protein>
    <recommendedName>
        <fullName evidence="4">Cell division protein FtsL</fullName>
    </recommendedName>
</protein>
<gene>
    <name evidence="2" type="ORF">KDK92_23580</name>
</gene>
<sequence>MIVVDKKNIVMGSNALENSALPEVAPKTQKKKNKKIKKHVYVQEHKAYKRRRNVMTFGCISLFFVLGMITVGRYNLIFEQQKKIEVLKSEFKSYQFKNDHLKLNLAKGFSLKELEDYSIENLQMKEVGKEDCSYADLSKDYFADPAEKYTSSQKGIFEKLVELLF</sequence>
<dbReference type="AlphaFoldDB" id="A0A9J6PCS1"/>
<name>A0A9J6PCS1_9CLOT</name>